<evidence type="ECO:0000313" key="1">
    <source>
        <dbReference type="EMBL" id="RIB04016.1"/>
    </source>
</evidence>
<name>A0A397UA79_9GLOM</name>
<sequence>MTEGYQNLRKSPRSVMQESVQSTSKVILNNRSQILHWNEYTLEESKKWWLPEKSNCVALNPNLWSGSLKKMGHGTWYSIQIFVPTITKLENLQTVFVVRHNGLCSADVSEWKSSTKTKACYQKLFTAISSDPNDTYLPIAKEEKRPPE</sequence>
<gene>
    <name evidence="1" type="ORF">C2G38_2048791</name>
</gene>
<proteinExistence type="predicted"/>
<dbReference type="Proteomes" id="UP000266673">
    <property type="component" value="Unassembled WGS sequence"/>
</dbReference>
<comment type="caution">
    <text evidence="1">The sequence shown here is derived from an EMBL/GenBank/DDBJ whole genome shotgun (WGS) entry which is preliminary data.</text>
</comment>
<reference evidence="1 2" key="1">
    <citation type="submission" date="2018-06" db="EMBL/GenBank/DDBJ databases">
        <title>Comparative genomics reveals the genomic features of Rhizophagus irregularis, R. cerebriforme, R. diaphanum and Gigaspora rosea, and their symbiotic lifestyle signature.</title>
        <authorList>
            <person name="Morin E."/>
            <person name="San Clemente H."/>
            <person name="Chen E.C.H."/>
            <person name="De La Providencia I."/>
            <person name="Hainaut M."/>
            <person name="Kuo A."/>
            <person name="Kohler A."/>
            <person name="Murat C."/>
            <person name="Tang N."/>
            <person name="Roy S."/>
            <person name="Loubradou J."/>
            <person name="Henrissat B."/>
            <person name="Grigoriev I.V."/>
            <person name="Corradi N."/>
            <person name="Roux C."/>
            <person name="Martin F.M."/>
        </authorList>
    </citation>
    <scope>NUCLEOTIDE SEQUENCE [LARGE SCALE GENOMIC DNA]</scope>
    <source>
        <strain evidence="1 2">DAOM 194757</strain>
    </source>
</reference>
<protein>
    <submittedName>
        <fullName evidence="1">Uncharacterized protein</fullName>
    </submittedName>
</protein>
<evidence type="ECO:0000313" key="2">
    <source>
        <dbReference type="Proteomes" id="UP000266673"/>
    </source>
</evidence>
<accession>A0A397UA79</accession>
<keyword evidence="2" id="KW-1185">Reference proteome</keyword>
<dbReference type="EMBL" id="QKWP01002272">
    <property type="protein sequence ID" value="RIB04016.1"/>
    <property type="molecule type" value="Genomic_DNA"/>
</dbReference>
<dbReference type="AlphaFoldDB" id="A0A397UA79"/>
<organism evidence="1 2">
    <name type="scientific">Gigaspora rosea</name>
    <dbReference type="NCBI Taxonomy" id="44941"/>
    <lineage>
        <taxon>Eukaryota</taxon>
        <taxon>Fungi</taxon>
        <taxon>Fungi incertae sedis</taxon>
        <taxon>Mucoromycota</taxon>
        <taxon>Glomeromycotina</taxon>
        <taxon>Glomeromycetes</taxon>
        <taxon>Diversisporales</taxon>
        <taxon>Gigasporaceae</taxon>
        <taxon>Gigaspora</taxon>
    </lineage>
</organism>